<reference evidence="1" key="1">
    <citation type="submission" date="2022-07" db="EMBL/GenBank/DDBJ databases">
        <title>Phylogenomic reconstructions and comparative analyses of Kickxellomycotina fungi.</title>
        <authorList>
            <person name="Reynolds N.K."/>
            <person name="Stajich J.E."/>
            <person name="Barry K."/>
            <person name="Grigoriev I.V."/>
            <person name="Crous P."/>
            <person name="Smith M.E."/>
        </authorList>
    </citation>
    <scope>NUCLEOTIDE SEQUENCE</scope>
    <source>
        <strain evidence="1">RSA 1196</strain>
    </source>
</reference>
<dbReference type="OrthoDB" id="10250120at2759"/>
<comment type="caution">
    <text evidence="1">The sequence shown here is derived from an EMBL/GenBank/DDBJ whole genome shotgun (WGS) entry which is preliminary data.</text>
</comment>
<accession>A0A9W8APE7</accession>
<gene>
    <name evidence="1" type="ORF">IWQ62_006264</name>
</gene>
<evidence type="ECO:0000313" key="2">
    <source>
        <dbReference type="Proteomes" id="UP001150925"/>
    </source>
</evidence>
<organism evidence="1 2">
    <name type="scientific">Dispira parvispora</name>
    <dbReference type="NCBI Taxonomy" id="1520584"/>
    <lineage>
        <taxon>Eukaryota</taxon>
        <taxon>Fungi</taxon>
        <taxon>Fungi incertae sedis</taxon>
        <taxon>Zoopagomycota</taxon>
        <taxon>Kickxellomycotina</taxon>
        <taxon>Dimargaritomycetes</taxon>
        <taxon>Dimargaritales</taxon>
        <taxon>Dimargaritaceae</taxon>
        <taxon>Dispira</taxon>
    </lineage>
</organism>
<protein>
    <submittedName>
        <fullName evidence="1">Uncharacterized protein</fullName>
    </submittedName>
</protein>
<evidence type="ECO:0000313" key="1">
    <source>
        <dbReference type="EMBL" id="KAJ1952259.1"/>
    </source>
</evidence>
<name>A0A9W8APE7_9FUNG</name>
<sequence>MTTLAEHLKRLPELQSEPRRHSLFADLGRTRQVNGEAYAINVQFWKRLVQRTLDQGWLVVENPGGEQDVPRNIHGHTPLVITDQSRLTFTLDHLRHLYTWQGEAPLGLGAVIRDMEGSGEIMSLGDFYATPAARWS</sequence>
<dbReference type="Proteomes" id="UP001150925">
    <property type="component" value="Unassembled WGS sequence"/>
</dbReference>
<dbReference type="EMBL" id="JANBPY010003261">
    <property type="protein sequence ID" value="KAJ1952259.1"/>
    <property type="molecule type" value="Genomic_DNA"/>
</dbReference>
<feature type="non-terminal residue" evidence="1">
    <location>
        <position position="136"/>
    </location>
</feature>
<proteinExistence type="predicted"/>
<dbReference type="Pfam" id="PF25880">
    <property type="entry name" value="WHD_CHMP7_1st"/>
    <property type="match status" value="1"/>
</dbReference>
<keyword evidence="2" id="KW-1185">Reference proteome</keyword>
<dbReference type="AlphaFoldDB" id="A0A9W8APE7"/>